<sequence>MQIILVPRNKQAPKTYDTANVALRARVLAIAAGALLVVASLGAAAALAVVRPRDSAVREIQAMRQTIQQQQQRLTQVHADAQRDVNALAVKLGELQAQSVRLDALGERLAKAGKLKDGEFDFDQPPAIGGAEDGGEATFSLPQTLNTSISSLSNRFDRQQVQLKALEDLLLDRKVASSLRPTGMPISGGYISSYFGYRTDPFNGHREFHSGLDMATPIGTPVHAVAEGIVTYAGKRSGYGNVVEVDHGNGYMTRYAHNSKLLVHVGERVRVGQKLSLTGSTGRSTGPHLHFEVWFKGRAINPLAFVRSHR</sequence>
<accession>A0A846ZQ06</accession>
<dbReference type="EMBL" id="JAAZQD010000004">
    <property type="protein sequence ID" value="NKZ39523.1"/>
    <property type="molecule type" value="Genomic_DNA"/>
</dbReference>
<organism evidence="4 5">
    <name type="scientific">Oleiagrimonas citrea</name>
    <dbReference type="NCBI Taxonomy" id="1665687"/>
    <lineage>
        <taxon>Bacteria</taxon>
        <taxon>Pseudomonadati</taxon>
        <taxon>Pseudomonadota</taxon>
        <taxon>Gammaproteobacteria</taxon>
        <taxon>Lysobacterales</taxon>
        <taxon>Rhodanobacteraceae</taxon>
        <taxon>Oleiagrimonas</taxon>
    </lineage>
</organism>
<keyword evidence="2" id="KW-1133">Transmembrane helix</keyword>
<dbReference type="RefSeq" id="WP_113063732.1">
    <property type="nucleotide sequence ID" value="NZ_JAAZQD010000004.1"/>
</dbReference>
<dbReference type="SUPFAM" id="SSF51261">
    <property type="entry name" value="Duplicated hybrid motif"/>
    <property type="match status" value="1"/>
</dbReference>
<dbReference type="CDD" id="cd12797">
    <property type="entry name" value="M23_peptidase"/>
    <property type="match status" value="1"/>
</dbReference>
<name>A0A846ZQ06_9GAMM</name>
<keyword evidence="2" id="KW-0812">Transmembrane</keyword>
<dbReference type="Proteomes" id="UP000541636">
    <property type="component" value="Unassembled WGS sequence"/>
</dbReference>
<dbReference type="Pfam" id="PF01551">
    <property type="entry name" value="Peptidase_M23"/>
    <property type="match status" value="1"/>
</dbReference>
<dbReference type="PANTHER" id="PTHR21666">
    <property type="entry name" value="PEPTIDASE-RELATED"/>
    <property type="match status" value="1"/>
</dbReference>
<evidence type="ECO:0000313" key="5">
    <source>
        <dbReference type="Proteomes" id="UP000541636"/>
    </source>
</evidence>
<keyword evidence="2" id="KW-0472">Membrane</keyword>
<comment type="caution">
    <text evidence="4">The sequence shown here is derived from an EMBL/GenBank/DDBJ whole genome shotgun (WGS) entry which is preliminary data.</text>
</comment>
<protein>
    <submittedName>
        <fullName evidence="4">M23 family metallopeptidase</fullName>
    </submittedName>
</protein>
<evidence type="ECO:0000256" key="2">
    <source>
        <dbReference type="SAM" id="Phobius"/>
    </source>
</evidence>
<keyword evidence="5" id="KW-1185">Reference proteome</keyword>
<evidence type="ECO:0000313" key="4">
    <source>
        <dbReference type="EMBL" id="NKZ39523.1"/>
    </source>
</evidence>
<dbReference type="Gene3D" id="2.70.70.10">
    <property type="entry name" value="Glucose Permease (Domain IIA)"/>
    <property type="match status" value="1"/>
</dbReference>
<dbReference type="GO" id="GO:0004222">
    <property type="term" value="F:metalloendopeptidase activity"/>
    <property type="evidence" value="ECO:0007669"/>
    <property type="project" value="TreeGrafter"/>
</dbReference>
<dbReference type="InterPro" id="IPR016047">
    <property type="entry name" value="M23ase_b-sheet_dom"/>
</dbReference>
<evidence type="ECO:0000256" key="1">
    <source>
        <dbReference type="SAM" id="Coils"/>
    </source>
</evidence>
<dbReference type="FunFam" id="2.70.70.10:FF:000006">
    <property type="entry name" value="M23 family peptidase"/>
    <property type="match status" value="1"/>
</dbReference>
<dbReference type="PANTHER" id="PTHR21666:SF270">
    <property type="entry name" value="MUREIN HYDROLASE ACTIVATOR ENVC"/>
    <property type="match status" value="1"/>
</dbReference>
<dbReference type="AlphaFoldDB" id="A0A846ZQ06"/>
<feature type="domain" description="M23ase beta-sheet core" evidence="3">
    <location>
        <begin position="208"/>
        <end position="302"/>
    </location>
</feature>
<dbReference type="InterPro" id="IPR011055">
    <property type="entry name" value="Dup_hybrid_motif"/>
</dbReference>
<proteinExistence type="predicted"/>
<reference evidence="4 5" key="1">
    <citation type="journal article" date="2017" name="Int. J. Syst. Evol. Microbiol.">
        <title>Oleiagrimonas citrea sp. nov., a marine bacterium isolated from tidal flat sediment and emended description of the genus Oleiagrimonas Fang et al. 2015 and Oleiagrimonas soli.</title>
        <authorList>
            <person name="Yang S.H."/>
            <person name="Seo H.S."/>
            <person name="Seong C.N."/>
            <person name="Kwon K.K."/>
        </authorList>
    </citation>
    <scope>NUCLEOTIDE SEQUENCE [LARGE SCALE GENOMIC DNA]</scope>
    <source>
        <strain evidence="4 5">MEBiC09124</strain>
    </source>
</reference>
<evidence type="ECO:0000259" key="3">
    <source>
        <dbReference type="Pfam" id="PF01551"/>
    </source>
</evidence>
<keyword evidence="1" id="KW-0175">Coiled coil</keyword>
<feature type="coiled-coil region" evidence="1">
    <location>
        <begin position="53"/>
        <end position="98"/>
    </location>
</feature>
<dbReference type="InterPro" id="IPR050570">
    <property type="entry name" value="Cell_wall_metabolism_enzyme"/>
</dbReference>
<feature type="transmembrane region" description="Helical" evidence="2">
    <location>
        <begin position="27"/>
        <end position="50"/>
    </location>
</feature>
<gene>
    <name evidence="4" type="ORF">HF690_11245</name>
</gene>